<feature type="compositionally biased region" description="Polar residues" evidence="10">
    <location>
        <begin position="68"/>
        <end position="80"/>
    </location>
</feature>
<reference evidence="12" key="1">
    <citation type="journal article" date="2023" name="Science">
        <title>Genome structures resolve the early diversification of teleost fishes.</title>
        <authorList>
            <person name="Parey E."/>
            <person name="Louis A."/>
            <person name="Montfort J."/>
            <person name="Bouchez O."/>
            <person name="Roques C."/>
            <person name="Iampietro C."/>
            <person name="Lluch J."/>
            <person name="Castinel A."/>
            <person name="Donnadieu C."/>
            <person name="Desvignes T."/>
            <person name="Floi Bucao C."/>
            <person name="Jouanno E."/>
            <person name="Wen M."/>
            <person name="Mejri S."/>
            <person name="Dirks R."/>
            <person name="Jansen H."/>
            <person name="Henkel C."/>
            <person name="Chen W.J."/>
            <person name="Zahm M."/>
            <person name="Cabau C."/>
            <person name="Klopp C."/>
            <person name="Thompson A.W."/>
            <person name="Robinson-Rechavi M."/>
            <person name="Braasch I."/>
            <person name="Lecointre G."/>
            <person name="Bobe J."/>
            <person name="Postlethwait J.H."/>
            <person name="Berthelot C."/>
            <person name="Roest Crollius H."/>
            <person name="Guiguen Y."/>
        </authorList>
    </citation>
    <scope>NUCLEOTIDE SEQUENCE</scope>
    <source>
        <strain evidence="12">NC1722</strain>
    </source>
</reference>
<dbReference type="Pfam" id="PF17085">
    <property type="entry name" value="UCMA"/>
    <property type="match status" value="1"/>
</dbReference>
<dbReference type="Proteomes" id="UP001221898">
    <property type="component" value="Unassembled WGS sequence"/>
</dbReference>
<feature type="chain" id="PRO_5042258120" description="Unique cartilage matrix-associated protein" evidence="11">
    <location>
        <begin position="24"/>
        <end position="137"/>
    </location>
</feature>
<evidence type="ECO:0000256" key="10">
    <source>
        <dbReference type="SAM" id="MobiDB-lite"/>
    </source>
</evidence>
<proteinExistence type="inferred from homology"/>
<dbReference type="PANTHER" id="PTHR28647:SF2">
    <property type="entry name" value="UNIQUE CARTILAGE MATRIX-ASSOCIATED PROTEIN"/>
    <property type="match status" value="1"/>
</dbReference>
<sequence>MTWRPPVLLSLLILLLALTLYRAESAAVRDEATETKATHHPGTMRKIFMRNTDASSFFKRRSRRWAKSQQEITAEQSQKVTAEERRREYYEEQRNKLENHAEEERDEQDERSREWTEQWQEFNYDGLFPFSMFRRYY</sequence>
<evidence type="ECO:0000256" key="9">
    <source>
        <dbReference type="ARBA" id="ARBA00023054"/>
    </source>
</evidence>
<organism evidence="12 13">
    <name type="scientific">Aldrovandia affinis</name>
    <dbReference type="NCBI Taxonomy" id="143900"/>
    <lineage>
        <taxon>Eukaryota</taxon>
        <taxon>Metazoa</taxon>
        <taxon>Chordata</taxon>
        <taxon>Craniata</taxon>
        <taxon>Vertebrata</taxon>
        <taxon>Euteleostomi</taxon>
        <taxon>Actinopterygii</taxon>
        <taxon>Neopterygii</taxon>
        <taxon>Teleostei</taxon>
        <taxon>Notacanthiformes</taxon>
        <taxon>Halosauridae</taxon>
        <taxon>Aldrovandia</taxon>
    </lineage>
</organism>
<dbReference type="PANTHER" id="PTHR28647">
    <property type="entry name" value="UNIQUE CARTILAGE MATRIX-ASSOCIATED PROTEIN"/>
    <property type="match status" value="1"/>
</dbReference>
<evidence type="ECO:0000256" key="7">
    <source>
        <dbReference type="ARBA" id="ARBA00022641"/>
    </source>
</evidence>
<dbReference type="GO" id="GO:0045667">
    <property type="term" value="P:regulation of osteoblast differentiation"/>
    <property type="evidence" value="ECO:0007669"/>
    <property type="project" value="InterPro"/>
</dbReference>
<evidence type="ECO:0000256" key="6">
    <source>
        <dbReference type="ARBA" id="ARBA00022530"/>
    </source>
</evidence>
<keyword evidence="5" id="KW-0964">Secreted</keyword>
<dbReference type="AlphaFoldDB" id="A0AAD7SYV5"/>
<comment type="similarity">
    <text evidence="3">Belongs to the UCMA family.</text>
</comment>
<name>A0AAD7SYV5_9TELE</name>
<feature type="region of interest" description="Disordered" evidence="10">
    <location>
        <begin position="68"/>
        <end position="112"/>
    </location>
</feature>
<accession>A0AAD7SYV5</accession>
<evidence type="ECO:0000256" key="5">
    <source>
        <dbReference type="ARBA" id="ARBA00022525"/>
    </source>
</evidence>
<keyword evidence="6" id="KW-0272">Extracellular matrix</keyword>
<comment type="caution">
    <text evidence="12">The sequence shown here is derived from an EMBL/GenBank/DDBJ whole genome shotgun (WGS) entry which is preliminary data.</text>
</comment>
<comment type="subcellular location">
    <subcellularLocation>
        <location evidence="2">Secreted</location>
        <location evidence="2">Extracellular space</location>
        <location evidence="2">Extracellular matrix</location>
    </subcellularLocation>
</comment>
<keyword evidence="13" id="KW-1185">Reference proteome</keyword>
<keyword evidence="8 11" id="KW-0732">Signal</keyword>
<gene>
    <name evidence="12" type="ORF">AAFF_G00173220</name>
</gene>
<evidence type="ECO:0000256" key="8">
    <source>
        <dbReference type="ARBA" id="ARBA00022729"/>
    </source>
</evidence>
<keyword evidence="7" id="KW-0765">Sulfation</keyword>
<evidence type="ECO:0000313" key="13">
    <source>
        <dbReference type="Proteomes" id="UP001221898"/>
    </source>
</evidence>
<evidence type="ECO:0000313" key="12">
    <source>
        <dbReference type="EMBL" id="KAJ8411316.1"/>
    </source>
</evidence>
<feature type="compositionally biased region" description="Basic and acidic residues" evidence="10">
    <location>
        <begin position="81"/>
        <end position="112"/>
    </location>
</feature>
<protein>
    <recommendedName>
        <fullName evidence="4">Unique cartilage matrix-associated protein</fullName>
    </recommendedName>
</protein>
<evidence type="ECO:0000256" key="4">
    <source>
        <dbReference type="ARBA" id="ARBA00013765"/>
    </source>
</evidence>
<evidence type="ECO:0000256" key="11">
    <source>
        <dbReference type="SAM" id="SignalP"/>
    </source>
</evidence>
<dbReference type="EMBL" id="JAINUG010000023">
    <property type="protein sequence ID" value="KAJ8411316.1"/>
    <property type="molecule type" value="Genomic_DNA"/>
</dbReference>
<dbReference type="GO" id="GO:0048706">
    <property type="term" value="P:embryonic skeletal system development"/>
    <property type="evidence" value="ECO:0007669"/>
    <property type="project" value="TreeGrafter"/>
</dbReference>
<feature type="signal peptide" evidence="11">
    <location>
        <begin position="1"/>
        <end position="23"/>
    </location>
</feature>
<evidence type="ECO:0000256" key="2">
    <source>
        <dbReference type="ARBA" id="ARBA00004498"/>
    </source>
</evidence>
<keyword evidence="9" id="KW-0175">Coiled coil</keyword>
<evidence type="ECO:0000256" key="3">
    <source>
        <dbReference type="ARBA" id="ARBA00011000"/>
    </source>
</evidence>
<comment type="function">
    <text evidence="1">May be involved in the negative control of osteogenic differentiation of osteochondrogenic precursor cells in peripheral zones of fetal cartilage and at the cartilage-bone interface.</text>
</comment>
<evidence type="ECO:0000256" key="1">
    <source>
        <dbReference type="ARBA" id="ARBA00002111"/>
    </source>
</evidence>
<dbReference type="InterPro" id="IPR031386">
    <property type="entry name" value="UCMA"/>
</dbReference>
<dbReference type="GO" id="GO:0031012">
    <property type="term" value="C:extracellular matrix"/>
    <property type="evidence" value="ECO:0007669"/>
    <property type="project" value="TreeGrafter"/>
</dbReference>